<feature type="domain" description="GUN4-like" evidence="1">
    <location>
        <begin position="100"/>
        <end position="235"/>
    </location>
</feature>
<dbReference type="InterPro" id="IPR037215">
    <property type="entry name" value="GUN4-like_sf"/>
</dbReference>
<dbReference type="SUPFAM" id="SSF140869">
    <property type="entry name" value="GUN4-like"/>
    <property type="match status" value="1"/>
</dbReference>
<dbReference type="PANTHER" id="PTHR34800:SF1">
    <property type="entry name" value="TETRAPYRROLE-BINDING PROTEIN, CHLOROPLASTIC"/>
    <property type="match status" value="1"/>
</dbReference>
<keyword evidence="2" id="KW-0934">Plastid</keyword>
<dbReference type="RefSeq" id="YP_009395502.1">
    <property type="nucleotide sequence ID" value="NC_035278.1"/>
</dbReference>
<name>A0A1Z1MEW7_9FLOR</name>
<dbReference type="Gene3D" id="1.10.10.1770">
    <property type="entry name" value="Gun4-like"/>
    <property type="match status" value="1"/>
</dbReference>
<dbReference type="PANTHER" id="PTHR34800">
    <property type="entry name" value="TETRAPYRROLE-BINDING PROTEIN, CHLOROPLASTIC"/>
    <property type="match status" value="1"/>
</dbReference>
<gene>
    <name evidence="2" type="primary">ycf53</name>
</gene>
<reference evidence="2" key="1">
    <citation type="journal article" date="2017" name="J. Phycol.">
        <title>Analysis of chloroplast genomes and a supermatrix inform reclassification of the Rhodomelaceae (Rhodophyta).</title>
        <authorList>
            <person name="Diaz-Tapia P."/>
            <person name="Maggs C.A."/>
            <person name="West J.A."/>
            <person name="Verbruggen H."/>
        </authorList>
    </citation>
    <scope>NUCLEOTIDE SEQUENCE</scope>
    <source>
        <strain evidence="2">PD831</strain>
    </source>
</reference>
<dbReference type="CDD" id="cd16383">
    <property type="entry name" value="GUN4"/>
    <property type="match status" value="1"/>
</dbReference>
<dbReference type="EMBL" id="MF101433">
    <property type="protein sequence ID" value="ARW64533.1"/>
    <property type="molecule type" value="Genomic_DNA"/>
</dbReference>
<evidence type="ECO:0000259" key="1">
    <source>
        <dbReference type="Pfam" id="PF05419"/>
    </source>
</evidence>
<dbReference type="AlphaFoldDB" id="A0A1Z1MEW7"/>
<dbReference type="Pfam" id="PF05419">
    <property type="entry name" value="GUN4"/>
    <property type="match status" value="1"/>
</dbReference>
<sequence>MKKMEIKKEHIEEEIKEIFSNNDKIISNHTEKRLDRILEDTIGQEIILSALLKRSKEVINDEKIIDGFIYQKILEHKDDKFINKLLVKLPNGIMEMKQTIKIDYQPLQQSLIRKNFQEADKLTQKYLCKLVEIKTKSTKNWLYFTDIQFIPKTELFQIDLLWKIYSGGKFGFSVQKAIWMKYNKQWDKLWEKIKWLEIENGIMKRYPKEFTWTTDAPEGHLPLFNQLRGTQTLLYLFKSIDW</sequence>
<dbReference type="GeneID" id="33357557"/>
<keyword evidence="2" id="KW-0150">Chloroplast</keyword>
<protein>
    <recommendedName>
        <fullName evidence="1">GUN4-like domain-containing protein</fullName>
    </recommendedName>
</protein>
<proteinExistence type="predicted"/>
<dbReference type="InterPro" id="IPR008629">
    <property type="entry name" value="GUN4-like"/>
</dbReference>
<organism evidence="2">
    <name type="scientific">Vertebrata isogona</name>
    <dbReference type="NCBI Taxonomy" id="2006944"/>
    <lineage>
        <taxon>Eukaryota</taxon>
        <taxon>Rhodophyta</taxon>
        <taxon>Florideophyceae</taxon>
        <taxon>Rhodymeniophycidae</taxon>
        <taxon>Ceramiales</taxon>
        <taxon>Rhodomelaceae</taxon>
        <taxon>Polysiphonioideae</taxon>
        <taxon>Vertebrata</taxon>
    </lineage>
</organism>
<accession>A0A1Z1MEW7</accession>
<geneLocation type="chloroplast" evidence="2"/>
<dbReference type="Gene3D" id="1.25.40.620">
    <property type="match status" value="1"/>
</dbReference>
<evidence type="ECO:0000313" key="2">
    <source>
        <dbReference type="EMBL" id="ARW64533.1"/>
    </source>
</evidence>
<dbReference type="GO" id="GO:0046906">
    <property type="term" value="F:tetrapyrrole binding"/>
    <property type="evidence" value="ECO:0007669"/>
    <property type="project" value="TreeGrafter"/>
</dbReference>